<gene>
    <name evidence="1" type="ORF">MLD38_036943</name>
</gene>
<proteinExistence type="predicted"/>
<keyword evidence="2" id="KW-1185">Reference proteome</keyword>
<accession>A0ACB9LL30</accession>
<protein>
    <submittedName>
        <fullName evidence="1">Uncharacterized protein</fullName>
    </submittedName>
</protein>
<sequence length="163" mass="17820">MAPEYASRGNFSVKSDVFSFGVLVLEIISGRRNLVRVSGEDSVMLIGHAWTKWREGNISDIVDPAVSSVYSANILRCIHIGLLCVQETAADRPEMASVIRWFDHHSVALPVPTQPAFFTTTSSSENIPSKHDSTFGTTEANHSRNNAGTSSINIASITEPYPR</sequence>
<name>A0ACB9LL30_9MYRT</name>
<evidence type="ECO:0000313" key="2">
    <source>
        <dbReference type="Proteomes" id="UP001057402"/>
    </source>
</evidence>
<dbReference type="Proteomes" id="UP001057402">
    <property type="component" value="Chromosome 11"/>
</dbReference>
<dbReference type="EMBL" id="CM042890">
    <property type="protein sequence ID" value="KAI4312091.1"/>
    <property type="molecule type" value="Genomic_DNA"/>
</dbReference>
<comment type="caution">
    <text evidence="1">The sequence shown here is derived from an EMBL/GenBank/DDBJ whole genome shotgun (WGS) entry which is preliminary data.</text>
</comment>
<evidence type="ECO:0000313" key="1">
    <source>
        <dbReference type="EMBL" id="KAI4312091.1"/>
    </source>
</evidence>
<reference evidence="2" key="1">
    <citation type="journal article" date="2023" name="Front. Plant Sci.">
        <title>Chromosomal-level genome assembly of Melastoma candidum provides insights into trichome evolution.</title>
        <authorList>
            <person name="Zhong Y."/>
            <person name="Wu W."/>
            <person name="Sun C."/>
            <person name="Zou P."/>
            <person name="Liu Y."/>
            <person name="Dai S."/>
            <person name="Zhou R."/>
        </authorList>
    </citation>
    <scope>NUCLEOTIDE SEQUENCE [LARGE SCALE GENOMIC DNA]</scope>
</reference>
<organism evidence="1 2">
    <name type="scientific">Melastoma candidum</name>
    <dbReference type="NCBI Taxonomy" id="119954"/>
    <lineage>
        <taxon>Eukaryota</taxon>
        <taxon>Viridiplantae</taxon>
        <taxon>Streptophyta</taxon>
        <taxon>Embryophyta</taxon>
        <taxon>Tracheophyta</taxon>
        <taxon>Spermatophyta</taxon>
        <taxon>Magnoliopsida</taxon>
        <taxon>eudicotyledons</taxon>
        <taxon>Gunneridae</taxon>
        <taxon>Pentapetalae</taxon>
        <taxon>rosids</taxon>
        <taxon>malvids</taxon>
        <taxon>Myrtales</taxon>
        <taxon>Melastomataceae</taxon>
        <taxon>Melastomatoideae</taxon>
        <taxon>Melastomateae</taxon>
        <taxon>Melastoma</taxon>
    </lineage>
</organism>